<sequence>MHSGGFVTCIISFLHLPTSFSLPMLMPLGNCRATASASKPSMTASRHKLSYTSVVRNYYGSHRLDVLLNITKGHS</sequence>
<keyword evidence="1" id="KW-0732">Signal</keyword>
<dbReference type="EMBL" id="GGFK01013549">
    <property type="protein sequence ID" value="MBW46870.1"/>
    <property type="molecule type" value="Transcribed_RNA"/>
</dbReference>
<dbReference type="AlphaFoldDB" id="A0A2M4B1G8"/>
<protein>
    <submittedName>
        <fullName evidence="2">Putative secreted protein</fullName>
    </submittedName>
</protein>
<reference evidence="2" key="1">
    <citation type="submission" date="2018-01" db="EMBL/GenBank/DDBJ databases">
        <title>An insight into the sialome of Amazonian anophelines.</title>
        <authorList>
            <person name="Ribeiro J.M."/>
            <person name="Scarpassa V."/>
            <person name="Calvo E."/>
        </authorList>
    </citation>
    <scope>NUCLEOTIDE SEQUENCE</scope>
    <source>
        <tissue evidence="2">Salivary glands</tissue>
    </source>
</reference>
<feature type="signal peptide" evidence="1">
    <location>
        <begin position="1"/>
        <end position="21"/>
    </location>
</feature>
<evidence type="ECO:0000313" key="2">
    <source>
        <dbReference type="EMBL" id="MBW46870.1"/>
    </source>
</evidence>
<organism evidence="2">
    <name type="scientific">Anopheles triannulatus</name>
    <dbReference type="NCBI Taxonomy" id="58253"/>
    <lineage>
        <taxon>Eukaryota</taxon>
        <taxon>Metazoa</taxon>
        <taxon>Ecdysozoa</taxon>
        <taxon>Arthropoda</taxon>
        <taxon>Hexapoda</taxon>
        <taxon>Insecta</taxon>
        <taxon>Pterygota</taxon>
        <taxon>Neoptera</taxon>
        <taxon>Endopterygota</taxon>
        <taxon>Diptera</taxon>
        <taxon>Nematocera</taxon>
        <taxon>Culicoidea</taxon>
        <taxon>Culicidae</taxon>
        <taxon>Anophelinae</taxon>
        <taxon>Anopheles</taxon>
    </lineage>
</organism>
<evidence type="ECO:0000256" key="1">
    <source>
        <dbReference type="SAM" id="SignalP"/>
    </source>
</evidence>
<proteinExistence type="predicted"/>
<name>A0A2M4B1G8_9DIPT</name>
<accession>A0A2M4B1G8</accession>
<feature type="chain" id="PRO_5014895415" evidence="1">
    <location>
        <begin position="22"/>
        <end position="75"/>
    </location>
</feature>